<evidence type="ECO:0000259" key="1">
    <source>
        <dbReference type="Pfam" id="PF09994"/>
    </source>
</evidence>
<gene>
    <name evidence="2" type="ORF">ACFOPH_13825</name>
</gene>
<name>A0ABV7PMC8_9BURK</name>
<organism evidence="2 3">
    <name type="scientific">Massilia haematophila</name>
    <dbReference type="NCBI Taxonomy" id="457923"/>
    <lineage>
        <taxon>Bacteria</taxon>
        <taxon>Pseudomonadati</taxon>
        <taxon>Pseudomonadota</taxon>
        <taxon>Betaproteobacteria</taxon>
        <taxon>Burkholderiales</taxon>
        <taxon>Oxalobacteraceae</taxon>
        <taxon>Telluria group</taxon>
        <taxon>Massilia</taxon>
    </lineage>
</organism>
<accession>A0ABV7PMC8</accession>
<dbReference type="PANTHER" id="PTHR33840">
    <property type="match status" value="1"/>
</dbReference>
<sequence length="404" mass="45050">MGVFDTVASFGVPAQNARTPFTERELIVSRLVERCAHFIAAHELRFSFPVDLIQKDGKLVGNWLEKVYPGVHSDVGGGYEPHEQGVDNNYARIPMRDMMKDAILHGARILSYDEIKKRAYPLFKDRFECRPETEKAFRSYMAACAGTGATIEEQVKGHLRLYYSAHGTMHRKGIRSVGERRRDANKLKYIFGSKGMAFEVSLYRSLVKAGQWLRLEESTARGFAQYLEIKDWQLDAWDANSTQSTMDFFSHYVHDSKVDFMGNIEPFTYFRPRGLDESTISIWAEGGNWIQNKVGAANNMVRSVAQAGKERVTTVVDGTAAMVGRAADAAQRSASEAAKAVKDSASKAVAKTSNAYGAVAASGKQVASTAGKKAHALGRDAEEIYENGIRWTRREIEKIADFFE</sequence>
<evidence type="ECO:0000313" key="2">
    <source>
        <dbReference type="EMBL" id="MFC3459313.1"/>
    </source>
</evidence>
<dbReference type="InterPro" id="IPR018712">
    <property type="entry name" value="Tle1-like_cat"/>
</dbReference>
<dbReference type="RefSeq" id="WP_379735839.1">
    <property type="nucleotide sequence ID" value="NZ_JBHRVV010000001.1"/>
</dbReference>
<protein>
    <submittedName>
        <fullName evidence="2">Phospholipase effector Tle1 domain-containing protein</fullName>
    </submittedName>
</protein>
<dbReference type="Proteomes" id="UP001595665">
    <property type="component" value="Unassembled WGS sequence"/>
</dbReference>
<dbReference type="Pfam" id="PF09994">
    <property type="entry name" value="T6SS_Tle1-like_cat"/>
    <property type="match status" value="1"/>
</dbReference>
<dbReference type="EMBL" id="JBHRVV010000001">
    <property type="protein sequence ID" value="MFC3459313.1"/>
    <property type="molecule type" value="Genomic_DNA"/>
</dbReference>
<evidence type="ECO:0000313" key="3">
    <source>
        <dbReference type="Proteomes" id="UP001595665"/>
    </source>
</evidence>
<proteinExistence type="predicted"/>
<feature type="domain" description="T6SS Phospholipase effector Tle1-like catalytic" evidence="1">
    <location>
        <begin position="1"/>
        <end position="100"/>
    </location>
</feature>
<dbReference type="PANTHER" id="PTHR33840:SF1">
    <property type="entry name" value="TLE1 PHOSPHOLIPASE DOMAIN-CONTAINING PROTEIN"/>
    <property type="match status" value="1"/>
</dbReference>
<keyword evidence="3" id="KW-1185">Reference proteome</keyword>
<reference evidence="3" key="1">
    <citation type="journal article" date="2019" name="Int. J. Syst. Evol. Microbiol.">
        <title>The Global Catalogue of Microorganisms (GCM) 10K type strain sequencing project: providing services to taxonomists for standard genome sequencing and annotation.</title>
        <authorList>
            <consortium name="The Broad Institute Genomics Platform"/>
            <consortium name="The Broad Institute Genome Sequencing Center for Infectious Disease"/>
            <person name="Wu L."/>
            <person name="Ma J."/>
        </authorList>
    </citation>
    <scope>NUCLEOTIDE SEQUENCE [LARGE SCALE GENOMIC DNA]</scope>
    <source>
        <strain evidence="3">CCM 7480</strain>
    </source>
</reference>
<comment type="caution">
    <text evidence="2">The sequence shown here is derived from an EMBL/GenBank/DDBJ whole genome shotgun (WGS) entry which is preliminary data.</text>
</comment>